<dbReference type="AlphaFoldDB" id="A0A1Q8YIB0"/>
<organism evidence="2 3">
    <name type="scientific">Rhodoferax antarcticus ANT.BR</name>
    <dbReference type="NCBI Taxonomy" id="1111071"/>
    <lineage>
        <taxon>Bacteria</taxon>
        <taxon>Pseudomonadati</taxon>
        <taxon>Pseudomonadota</taxon>
        <taxon>Betaproteobacteria</taxon>
        <taxon>Burkholderiales</taxon>
        <taxon>Comamonadaceae</taxon>
        <taxon>Rhodoferax</taxon>
    </lineage>
</organism>
<evidence type="ECO:0008006" key="4">
    <source>
        <dbReference type="Google" id="ProtNLM"/>
    </source>
</evidence>
<evidence type="ECO:0000313" key="3">
    <source>
        <dbReference type="Proteomes" id="UP000185911"/>
    </source>
</evidence>
<evidence type="ECO:0000256" key="1">
    <source>
        <dbReference type="SAM" id="MobiDB-lite"/>
    </source>
</evidence>
<evidence type="ECO:0000313" key="2">
    <source>
        <dbReference type="EMBL" id="OLP07650.1"/>
    </source>
</evidence>
<gene>
    <name evidence="2" type="ORF">BLL52_0746</name>
</gene>
<dbReference type="EMBL" id="MSYM01000007">
    <property type="protein sequence ID" value="OLP07650.1"/>
    <property type="molecule type" value="Genomic_DNA"/>
</dbReference>
<dbReference type="Proteomes" id="UP000185911">
    <property type="component" value="Unassembled WGS sequence"/>
</dbReference>
<accession>A0A1Q8YIB0</accession>
<protein>
    <recommendedName>
        <fullName evidence="4">Glycine zipper domain-containing protein</fullName>
    </recommendedName>
</protein>
<dbReference type="STRING" id="81479.RA876_17695"/>
<sequence>MRQRTDTPQICMQSVAVGLGQYRPQRLSAHSIKTLKEIFMNQTSTTPLPASPDDKDLAKQAHVGHGIPSQDPTAAAQFPLACDDAGRENKSVLMGGGLVAGAATGAAVGVVIAGPVGVLVGGTVGAVVGTLGAAAAGTIMSPADECAIEDAAPMGTSSIDPSPINPSPIDPLPVRPVADSAGDSQSIDR</sequence>
<feature type="compositionally biased region" description="Pro residues" evidence="1">
    <location>
        <begin position="163"/>
        <end position="174"/>
    </location>
</feature>
<proteinExistence type="predicted"/>
<comment type="caution">
    <text evidence="2">The sequence shown here is derived from an EMBL/GenBank/DDBJ whole genome shotgun (WGS) entry which is preliminary data.</text>
</comment>
<keyword evidence="3" id="KW-1185">Reference proteome</keyword>
<name>A0A1Q8YIB0_9BURK</name>
<reference evidence="2 3" key="1">
    <citation type="submission" date="2017-01" db="EMBL/GenBank/DDBJ databases">
        <title>Genome sequence of Rhodoferax antarcticus ANT.BR, a psychrophilic purple nonsulfur bacterium from an Antarctic microbial mat.</title>
        <authorList>
            <person name="Baker J."/>
            <person name="Riester C."/>
            <person name="Skinner B."/>
            <person name="Newell A."/>
            <person name="Swingley W."/>
            <person name="Madigan M."/>
            <person name="Jung D."/>
            <person name="Asao M."/>
            <person name="Chen M."/>
            <person name="Loughlin P."/>
            <person name="Pan H."/>
            <person name="Lin S."/>
            <person name="Li N."/>
            <person name="Shaw J."/>
            <person name="Prado M."/>
            <person name="Sherman C."/>
            <person name="Li X."/>
            <person name="Tang J."/>
            <person name="Blankenship R."/>
            <person name="Zhao T."/>
            <person name="Touchman J."/>
            <person name="Sattley M."/>
        </authorList>
    </citation>
    <scope>NUCLEOTIDE SEQUENCE [LARGE SCALE GENOMIC DNA]</scope>
    <source>
        <strain evidence="2 3">ANT.BR</strain>
    </source>
</reference>
<feature type="region of interest" description="Disordered" evidence="1">
    <location>
        <begin position="150"/>
        <end position="189"/>
    </location>
</feature>